<protein>
    <submittedName>
        <fullName evidence="2">Uncharacterized protein</fullName>
    </submittedName>
</protein>
<evidence type="ECO:0000313" key="3">
    <source>
        <dbReference type="Proteomes" id="UP001419268"/>
    </source>
</evidence>
<reference evidence="2 3" key="1">
    <citation type="submission" date="2024-01" db="EMBL/GenBank/DDBJ databases">
        <title>Genome assemblies of Stephania.</title>
        <authorList>
            <person name="Yang L."/>
        </authorList>
    </citation>
    <scope>NUCLEOTIDE SEQUENCE [LARGE SCALE GENOMIC DNA]</scope>
    <source>
        <strain evidence="2">JXDWG</strain>
        <tissue evidence="2">Leaf</tissue>
    </source>
</reference>
<sequence>MSGETPPPSPQAHLSRPWRPNLHSHRNNNNRPQQRSTKFNNKPQNTTALTLRAMEKKDNH</sequence>
<dbReference type="AlphaFoldDB" id="A0AAP0PXZ9"/>
<evidence type="ECO:0000313" key="2">
    <source>
        <dbReference type="EMBL" id="KAK9158649.1"/>
    </source>
</evidence>
<comment type="caution">
    <text evidence="2">The sequence shown here is derived from an EMBL/GenBank/DDBJ whole genome shotgun (WGS) entry which is preliminary data.</text>
</comment>
<organism evidence="2 3">
    <name type="scientific">Stephania cephalantha</name>
    <dbReference type="NCBI Taxonomy" id="152367"/>
    <lineage>
        <taxon>Eukaryota</taxon>
        <taxon>Viridiplantae</taxon>
        <taxon>Streptophyta</taxon>
        <taxon>Embryophyta</taxon>
        <taxon>Tracheophyta</taxon>
        <taxon>Spermatophyta</taxon>
        <taxon>Magnoliopsida</taxon>
        <taxon>Ranunculales</taxon>
        <taxon>Menispermaceae</taxon>
        <taxon>Menispermoideae</taxon>
        <taxon>Cissampelideae</taxon>
        <taxon>Stephania</taxon>
    </lineage>
</organism>
<evidence type="ECO:0000256" key="1">
    <source>
        <dbReference type="SAM" id="MobiDB-lite"/>
    </source>
</evidence>
<keyword evidence="3" id="KW-1185">Reference proteome</keyword>
<feature type="compositionally biased region" description="Polar residues" evidence="1">
    <location>
        <begin position="29"/>
        <end position="49"/>
    </location>
</feature>
<dbReference type="EMBL" id="JBBNAG010000002">
    <property type="protein sequence ID" value="KAK9158649.1"/>
    <property type="molecule type" value="Genomic_DNA"/>
</dbReference>
<feature type="region of interest" description="Disordered" evidence="1">
    <location>
        <begin position="1"/>
        <end position="60"/>
    </location>
</feature>
<proteinExistence type="predicted"/>
<feature type="compositionally biased region" description="Pro residues" evidence="1">
    <location>
        <begin position="1"/>
        <end position="10"/>
    </location>
</feature>
<dbReference type="Proteomes" id="UP001419268">
    <property type="component" value="Unassembled WGS sequence"/>
</dbReference>
<accession>A0AAP0PXZ9</accession>
<gene>
    <name evidence="2" type="ORF">Scep_005223</name>
</gene>
<name>A0AAP0PXZ9_9MAGN</name>